<evidence type="ECO:0000313" key="2">
    <source>
        <dbReference type="Proteomes" id="UP000037035"/>
    </source>
</evidence>
<protein>
    <submittedName>
        <fullName evidence="1">Uncharacterized protein</fullName>
    </submittedName>
</protein>
<proteinExistence type="predicted"/>
<evidence type="ECO:0000313" key="1">
    <source>
        <dbReference type="EMBL" id="KNZ47263.1"/>
    </source>
</evidence>
<gene>
    <name evidence="1" type="ORF">VP01_6564g2</name>
</gene>
<dbReference type="OrthoDB" id="10521772at2759"/>
<dbReference type="VEuPathDB" id="FungiDB:VP01_6564g2"/>
<dbReference type="Proteomes" id="UP000037035">
    <property type="component" value="Unassembled WGS sequence"/>
</dbReference>
<dbReference type="AlphaFoldDB" id="A0A0L6UFB3"/>
<dbReference type="EMBL" id="LAVV01011901">
    <property type="protein sequence ID" value="KNZ47263.1"/>
    <property type="molecule type" value="Genomic_DNA"/>
</dbReference>
<keyword evidence="2" id="KW-1185">Reference proteome</keyword>
<feature type="non-terminal residue" evidence="1">
    <location>
        <position position="1"/>
    </location>
</feature>
<accession>A0A0L6UFB3</accession>
<sequence>RKAPPPPEDTKYFKLPSETGKIDIRWYIEELRFSEFKQYVWQAIHKQDAPELGDHAEKLDINGLITC</sequence>
<organism evidence="1 2">
    <name type="scientific">Puccinia sorghi</name>
    <dbReference type="NCBI Taxonomy" id="27349"/>
    <lineage>
        <taxon>Eukaryota</taxon>
        <taxon>Fungi</taxon>
        <taxon>Dikarya</taxon>
        <taxon>Basidiomycota</taxon>
        <taxon>Pucciniomycotina</taxon>
        <taxon>Pucciniomycetes</taxon>
        <taxon>Pucciniales</taxon>
        <taxon>Pucciniaceae</taxon>
        <taxon>Puccinia</taxon>
    </lineage>
</organism>
<reference evidence="1 2" key="1">
    <citation type="submission" date="2015-08" db="EMBL/GenBank/DDBJ databases">
        <title>Next Generation Sequencing and Analysis of the Genome of Puccinia sorghi L Schw, the Causal Agent of Maize Common Rust.</title>
        <authorList>
            <person name="Rochi L."/>
            <person name="Burguener G."/>
            <person name="Darino M."/>
            <person name="Turjanski A."/>
            <person name="Kreff E."/>
            <person name="Dieguez M.J."/>
            <person name="Sacco F."/>
        </authorList>
    </citation>
    <scope>NUCLEOTIDE SEQUENCE [LARGE SCALE GENOMIC DNA]</scope>
    <source>
        <strain evidence="1 2">RO10H11247</strain>
    </source>
</reference>
<comment type="caution">
    <text evidence="1">The sequence shown here is derived from an EMBL/GenBank/DDBJ whole genome shotgun (WGS) entry which is preliminary data.</text>
</comment>
<name>A0A0L6UFB3_9BASI</name>